<dbReference type="GO" id="GO:0030479">
    <property type="term" value="C:actin cortical patch"/>
    <property type="evidence" value="ECO:0007669"/>
    <property type="project" value="TreeGrafter"/>
</dbReference>
<dbReference type="InterPro" id="IPR030125">
    <property type="entry name" value="SPIN90/Ldb17"/>
</dbReference>
<dbReference type="GO" id="GO:0006897">
    <property type="term" value="P:endocytosis"/>
    <property type="evidence" value="ECO:0007669"/>
    <property type="project" value="TreeGrafter"/>
</dbReference>
<feature type="domain" description="SPIN90/Ldb17 leucine-rich" evidence="2">
    <location>
        <begin position="194"/>
        <end position="336"/>
    </location>
</feature>
<accession>A0A8H7PTZ5</accession>
<organism evidence="3 4">
    <name type="scientific">Mortierella isabellina</name>
    <name type="common">Filamentous fungus</name>
    <name type="synonym">Umbelopsis isabellina</name>
    <dbReference type="NCBI Taxonomy" id="91625"/>
    <lineage>
        <taxon>Eukaryota</taxon>
        <taxon>Fungi</taxon>
        <taxon>Fungi incertae sedis</taxon>
        <taxon>Mucoromycota</taxon>
        <taxon>Mucoromycotina</taxon>
        <taxon>Umbelopsidomycetes</taxon>
        <taxon>Umbelopsidales</taxon>
        <taxon>Umbelopsidaceae</taxon>
        <taxon>Umbelopsis</taxon>
    </lineage>
</organism>
<dbReference type="OrthoDB" id="445362at2759"/>
<evidence type="ECO:0000259" key="2">
    <source>
        <dbReference type="Pfam" id="PF09431"/>
    </source>
</evidence>
<gene>
    <name evidence="3" type="ORF">INT43_003586</name>
</gene>
<feature type="compositionally biased region" description="Polar residues" evidence="1">
    <location>
        <begin position="421"/>
        <end position="438"/>
    </location>
</feature>
<keyword evidence="4" id="KW-1185">Reference proteome</keyword>
<dbReference type="PANTHER" id="PTHR13357:SF1">
    <property type="entry name" value="NCK-INTERACTING PROTEIN WITH SH3 DOMAIN"/>
    <property type="match status" value="1"/>
</dbReference>
<evidence type="ECO:0000313" key="3">
    <source>
        <dbReference type="EMBL" id="KAG2179803.1"/>
    </source>
</evidence>
<dbReference type="GO" id="GO:0000147">
    <property type="term" value="P:actin cortical patch assembly"/>
    <property type="evidence" value="ECO:0007669"/>
    <property type="project" value="TreeGrafter"/>
</dbReference>
<sequence length="452" mass="51152">MDDSIVYHFDDASDFYAELDDVLQQRTCDTSEIANEITQTYLNLLINFQNDFLNTLVEVSYVMYKFIDSPVYTRYHLSIIRHLITTRAMTSSDLGELAVVYSLLLHAGREDQTVMKTIVQTSVSTQGANHFLKKLCDEIRYCVGGTRFTTILLMLTFEMCKVARLSKQDLGHISPAFIHYLLDIVESMSTDIDELLNYSAMRLILVFNEQFMMQRAMNSIDGEQESQNQILRVLKSKLGSSKTFSENLIFMLNRADDACVQMLILKLLYLIFTTEGLYEFFYTNDLCVLVDIVLRELCDLGDESDAEALRQTYLRVLNPMLVNTQLHYTPYKHQHIHRILCAMIAPRAYRPVNPTTQRLVQRIMEDWWADVCNEHVAPVVGLHLDKIQIGPDNVAVAIAADSPPKASSPIVSTPKSADSITILSEPASQTTAISNPKSLSKGDDADRGVLCA</sequence>
<dbReference type="Pfam" id="PF09431">
    <property type="entry name" value="SPIN90_LRD"/>
    <property type="match status" value="1"/>
</dbReference>
<dbReference type="EMBL" id="JAEPQZ010000006">
    <property type="protein sequence ID" value="KAG2179803.1"/>
    <property type="molecule type" value="Genomic_DNA"/>
</dbReference>
<protein>
    <recommendedName>
        <fullName evidence="2">SPIN90/Ldb17 leucine-rich domain-containing protein</fullName>
    </recommendedName>
</protein>
<feature type="region of interest" description="Disordered" evidence="1">
    <location>
        <begin position="421"/>
        <end position="447"/>
    </location>
</feature>
<evidence type="ECO:0000256" key="1">
    <source>
        <dbReference type="SAM" id="MobiDB-lite"/>
    </source>
</evidence>
<dbReference type="PANTHER" id="PTHR13357">
    <property type="entry name" value="SH3 ADAPTER PROTEIN SPIN90 NCK INTERACTING PROTEIN WITH SH3 DOMAIN"/>
    <property type="match status" value="1"/>
</dbReference>
<dbReference type="GO" id="GO:0071933">
    <property type="term" value="F:Arp2/3 complex binding"/>
    <property type="evidence" value="ECO:0007669"/>
    <property type="project" value="TreeGrafter"/>
</dbReference>
<reference evidence="3" key="1">
    <citation type="submission" date="2020-12" db="EMBL/GenBank/DDBJ databases">
        <title>Metabolic potential, ecology and presence of endohyphal bacteria is reflected in genomic diversity of Mucoromycotina.</title>
        <authorList>
            <person name="Muszewska A."/>
            <person name="Okrasinska A."/>
            <person name="Steczkiewicz K."/>
            <person name="Drgas O."/>
            <person name="Orlowska M."/>
            <person name="Perlinska-Lenart U."/>
            <person name="Aleksandrzak-Piekarczyk T."/>
            <person name="Szatraj K."/>
            <person name="Zielenkiewicz U."/>
            <person name="Pilsyk S."/>
            <person name="Malc E."/>
            <person name="Mieczkowski P."/>
            <person name="Kruszewska J.S."/>
            <person name="Biernat P."/>
            <person name="Pawlowska J."/>
        </authorList>
    </citation>
    <scope>NUCLEOTIDE SEQUENCE</scope>
    <source>
        <strain evidence="3">WA0000067209</strain>
    </source>
</reference>
<comment type="caution">
    <text evidence="3">The sequence shown here is derived from an EMBL/GenBank/DDBJ whole genome shotgun (WGS) entry which is preliminary data.</text>
</comment>
<dbReference type="Proteomes" id="UP000654370">
    <property type="component" value="Unassembled WGS sequence"/>
</dbReference>
<dbReference type="GO" id="GO:0051666">
    <property type="term" value="P:actin cortical patch localization"/>
    <property type="evidence" value="ECO:0007669"/>
    <property type="project" value="TreeGrafter"/>
</dbReference>
<name>A0A8H7PTZ5_MORIS</name>
<dbReference type="InterPro" id="IPR018556">
    <property type="entry name" value="SPIN90/Ldb17_LRD"/>
</dbReference>
<evidence type="ECO:0000313" key="4">
    <source>
        <dbReference type="Proteomes" id="UP000654370"/>
    </source>
</evidence>
<proteinExistence type="predicted"/>
<dbReference type="AlphaFoldDB" id="A0A8H7PTZ5"/>